<evidence type="ECO:0000313" key="2">
    <source>
        <dbReference type="EMBL" id="OLP90284.1"/>
    </source>
</evidence>
<dbReference type="OrthoDB" id="433907at2759"/>
<dbReference type="AlphaFoldDB" id="A0A1Q9D598"/>
<dbReference type="Proteomes" id="UP000186817">
    <property type="component" value="Unassembled WGS sequence"/>
</dbReference>
<accession>A0A1Q9D598</accession>
<sequence length="74" mass="7696">MRARPSKVGGLDYLGIADGVSGVHHLGLTPDALPWESPPPRGEFAALTAGLRYSFKSLMVVVVVVVVAAVVVVV</sequence>
<proteinExistence type="predicted"/>
<evidence type="ECO:0000313" key="3">
    <source>
        <dbReference type="Proteomes" id="UP000186817"/>
    </source>
</evidence>
<keyword evidence="1" id="KW-0472">Membrane</keyword>
<feature type="transmembrane region" description="Helical" evidence="1">
    <location>
        <begin position="53"/>
        <end position="73"/>
    </location>
</feature>
<keyword evidence="3" id="KW-1185">Reference proteome</keyword>
<dbReference type="EMBL" id="LSRX01000719">
    <property type="protein sequence ID" value="OLP90284.1"/>
    <property type="molecule type" value="Genomic_DNA"/>
</dbReference>
<gene>
    <name evidence="2" type="ORF">AK812_SmicGene28156</name>
</gene>
<protein>
    <submittedName>
        <fullName evidence="2">Uncharacterized protein</fullName>
    </submittedName>
</protein>
<keyword evidence="1" id="KW-0812">Transmembrane</keyword>
<evidence type="ECO:0000256" key="1">
    <source>
        <dbReference type="SAM" id="Phobius"/>
    </source>
</evidence>
<comment type="caution">
    <text evidence="2">The sequence shown here is derived from an EMBL/GenBank/DDBJ whole genome shotgun (WGS) entry which is preliminary data.</text>
</comment>
<name>A0A1Q9D598_SYMMI</name>
<organism evidence="2 3">
    <name type="scientific">Symbiodinium microadriaticum</name>
    <name type="common">Dinoflagellate</name>
    <name type="synonym">Zooxanthella microadriatica</name>
    <dbReference type="NCBI Taxonomy" id="2951"/>
    <lineage>
        <taxon>Eukaryota</taxon>
        <taxon>Sar</taxon>
        <taxon>Alveolata</taxon>
        <taxon>Dinophyceae</taxon>
        <taxon>Suessiales</taxon>
        <taxon>Symbiodiniaceae</taxon>
        <taxon>Symbiodinium</taxon>
    </lineage>
</organism>
<keyword evidence="1" id="KW-1133">Transmembrane helix</keyword>
<reference evidence="2 3" key="1">
    <citation type="submission" date="2016-02" db="EMBL/GenBank/DDBJ databases">
        <title>Genome analysis of coral dinoflagellate symbionts highlights evolutionary adaptations to a symbiotic lifestyle.</title>
        <authorList>
            <person name="Aranda M."/>
            <person name="Li Y."/>
            <person name="Liew Y.J."/>
            <person name="Baumgarten S."/>
            <person name="Simakov O."/>
            <person name="Wilson M."/>
            <person name="Piel J."/>
            <person name="Ashoor H."/>
            <person name="Bougouffa S."/>
            <person name="Bajic V.B."/>
            <person name="Ryu T."/>
            <person name="Ravasi T."/>
            <person name="Bayer T."/>
            <person name="Micklem G."/>
            <person name="Kim H."/>
            <person name="Bhak J."/>
            <person name="Lajeunesse T.C."/>
            <person name="Voolstra C.R."/>
        </authorList>
    </citation>
    <scope>NUCLEOTIDE SEQUENCE [LARGE SCALE GENOMIC DNA]</scope>
    <source>
        <strain evidence="2 3">CCMP2467</strain>
    </source>
</reference>